<name>A0A3S9YND5_9ACTN</name>
<organism evidence="2 3">
    <name type="scientific">Streptomyces lydicus</name>
    <dbReference type="NCBI Taxonomy" id="47763"/>
    <lineage>
        <taxon>Bacteria</taxon>
        <taxon>Bacillati</taxon>
        <taxon>Actinomycetota</taxon>
        <taxon>Actinomycetes</taxon>
        <taxon>Kitasatosporales</taxon>
        <taxon>Streptomycetaceae</taxon>
        <taxon>Streptomyces</taxon>
    </lineage>
</organism>
<reference evidence="2 3" key="1">
    <citation type="submission" date="2018-04" db="EMBL/GenBank/DDBJ databases">
        <title>Complete genome sequences of Streptomyces lydicus strain WYEC and characterization of antagonistic properties of biological control agents.</title>
        <authorList>
            <person name="Mariita R.M."/>
            <person name="Sello J.K."/>
        </authorList>
    </citation>
    <scope>NUCLEOTIDE SEQUENCE [LARGE SCALE GENOMIC DNA]</scope>
    <source>
        <strain evidence="2 3">WYEC 108</strain>
    </source>
</reference>
<sequence>MRSEPIAAARLFRAVMAAAAWRCQCTGACGQPHAQSGGRCPREHDGYAGKHSGPVRLMAAPADPAIPDRQAMALPAPALRAWCPGCHAAARKPTPAAGAPQGGLFDL</sequence>
<evidence type="ECO:0000313" key="2">
    <source>
        <dbReference type="EMBL" id="AZS76378.1"/>
    </source>
</evidence>
<evidence type="ECO:0000256" key="1">
    <source>
        <dbReference type="SAM" id="MobiDB-lite"/>
    </source>
</evidence>
<dbReference type="Proteomes" id="UP000275579">
    <property type="component" value="Chromosome"/>
</dbReference>
<evidence type="ECO:0000313" key="3">
    <source>
        <dbReference type="Proteomes" id="UP000275579"/>
    </source>
</evidence>
<accession>A0A3S9YND5</accession>
<dbReference type="AlphaFoldDB" id="A0A3S9YND5"/>
<dbReference type="EMBL" id="CP029042">
    <property type="protein sequence ID" value="AZS76378.1"/>
    <property type="molecule type" value="Genomic_DNA"/>
</dbReference>
<dbReference type="RefSeq" id="WP_127150496.1">
    <property type="nucleotide sequence ID" value="NZ_CP029042.1"/>
</dbReference>
<feature type="region of interest" description="Disordered" evidence="1">
    <location>
        <begin position="31"/>
        <end position="54"/>
    </location>
</feature>
<protein>
    <submittedName>
        <fullName evidence="2">Uncharacterized protein</fullName>
    </submittedName>
</protein>
<proteinExistence type="predicted"/>
<gene>
    <name evidence="2" type="ORF">DDE74_11220</name>
</gene>